<evidence type="ECO:0000259" key="10">
    <source>
        <dbReference type="PROSITE" id="PS51837"/>
    </source>
</evidence>
<dbReference type="Pfam" id="PF10601">
    <property type="entry name" value="zf-LITAF-like"/>
    <property type="match status" value="1"/>
</dbReference>
<dbReference type="InterPro" id="IPR006629">
    <property type="entry name" value="LITAF"/>
</dbReference>
<dbReference type="GeneID" id="115634174"/>
<accession>A0A6J2UHL0</accession>
<dbReference type="OrthoDB" id="5599753at2759"/>
<evidence type="ECO:0000256" key="5">
    <source>
        <dbReference type="ARBA" id="ARBA00022723"/>
    </source>
</evidence>
<dbReference type="PANTHER" id="PTHR23292">
    <property type="entry name" value="LIPOPOLYSACCHARIDE-INDUCED TUMOR NECROSIS FACTOR-ALPHA FACTOR"/>
    <property type="match status" value="1"/>
</dbReference>
<name>A0A6J2UHL0_DROLE</name>
<feature type="region of interest" description="Disordered" evidence="8">
    <location>
        <begin position="1"/>
        <end position="32"/>
    </location>
</feature>
<evidence type="ECO:0000313" key="12">
    <source>
        <dbReference type="RefSeq" id="XP_030387620.1"/>
    </source>
</evidence>
<comment type="subcellular location">
    <subcellularLocation>
        <location evidence="2">Endosome membrane</location>
        <topology evidence="2">Peripheral membrane protein</topology>
    </subcellularLocation>
    <subcellularLocation>
        <location evidence="1">Late endosome membrane</location>
    </subcellularLocation>
    <subcellularLocation>
        <location evidence="3">Lysosome membrane</location>
        <topology evidence="3">Peripheral membrane protein</topology>
        <orientation evidence="3">Cytoplasmic side</orientation>
    </subcellularLocation>
</comment>
<comment type="similarity">
    <text evidence="4">Belongs to the CDIP1/LITAF family.</text>
</comment>
<protein>
    <submittedName>
        <fullName evidence="12">Lipopolysaccharide-induced tumor necrosis factor-alpha factor homolog</fullName>
    </submittedName>
</protein>
<keyword evidence="5" id="KW-0479">Metal-binding</keyword>
<evidence type="ECO:0000256" key="6">
    <source>
        <dbReference type="ARBA" id="ARBA00022833"/>
    </source>
</evidence>
<dbReference type="GO" id="GO:0031902">
    <property type="term" value="C:late endosome membrane"/>
    <property type="evidence" value="ECO:0007669"/>
    <property type="project" value="UniProtKB-SubCell"/>
</dbReference>
<gene>
    <name evidence="12" type="primary">LOC115634174</name>
</gene>
<dbReference type="PROSITE" id="PS51837">
    <property type="entry name" value="LITAF"/>
    <property type="match status" value="1"/>
</dbReference>
<feature type="domain" description="LITAF" evidence="10">
    <location>
        <begin position="53"/>
        <end position="138"/>
    </location>
</feature>
<dbReference type="SMART" id="SM00714">
    <property type="entry name" value="LITAF"/>
    <property type="match status" value="1"/>
</dbReference>
<dbReference type="GO" id="GO:0008270">
    <property type="term" value="F:zinc ion binding"/>
    <property type="evidence" value="ECO:0007669"/>
    <property type="project" value="TreeGrafter"/>
</dbReference>
<dbReference type="RefSeq" id="XP_030387620.1">
    <property type="nucleotide sequence ID" value="XM_030531760.1"/>
</dbReference>
<organism evidence="11 12">
    <name type="scientific">Drosophila lebanonensis</name>
    <name type="common">Fruit fly</name>
    <name type="synonym">Scaptodrosophila lebanonensis</name>
    <dbReference type="NCBI Taxonomy" id="7225"/>
    <lineage>
        <taxon>Eukaryota</taxon>
        <taxon>Metazoa</taxon>
        <taxon>Ecdysozoa</taxon>
        <taxon>Arthropoda</taxon>
        <taxon>Hexapoda</taxon>
        <taxon>Insecta</taxon>
        <taxon>Pterygota</taxon>
        <taxon>Neoptera</taxon>
        <taxon>Endopterygota</taxon>
        <taxon>Diptera</taxon>
        <taxon>Brachycera</taxon>
        <taxon>Muscomorpha</taxon>
        <taxon>Ephydroidea</taxon>
        <taxon>Drosophilidae</taxon>
        <taxon>Scaptodrosophila</taxon>
    </lineage>
</organism>
<evidence type="ECO:0000256" key="9">
    <source>
        <dbReference type="SAM" id="Phobius"/>
    </source>
</evidence>
<evidence type="ECO:0000256" key="8">
    <source>
        <dbReference type="SAM" id="MobiDB-lite"/>
    </source>
</evidence>
<evidence type="ECO:0000256" key="7">
    <source>
        <dbReference type="ARBA" id="ARBA00023136"/>
    </source>
</evidence>
<reference evidence="12" key="1">
    <citation type="submission" date="2025-08" db="UniProtKB">
        <authorList>
            <consortium name="RefSeq"/>
        </authorList>
    </citation>
    <scope>IDENTIFICATION</scope>
    <source>
        <strain evidence="12">11010-0011.00</strain>
        <tissue evidence="12">Whole body</tissue>
    </source>
</reference>
<feature type="transmembrane region" description="Helical" evidence="9">
    <location>
        <begin position="96"/>
        <end position="116"/>
    </location>
</feature>
<keyword evidence="9" id="KW-1133">Transmembrane helix</keyword>
<evidence type="ECO:0000256" key="1">
    <source>
        <dbReference type="ARBA" id="ARBA00004414"/>
    </source>
</evidence>
<evidence type="ECO:0000313" key="11">
    <source>
        <dbReference type="Proteomes" id="UP000504634"/>
    </source>
</evidence>
<keyword evidence="9" id="KW-0812">Transmembrane</keyword>
<dbReference type="InterPro" id="IPR037519">
    <property type="entry name" value="LITAF_fam"/>
</dbReference>
<feature type="compositionally biased region" description="Basic and acidic residues" evidence="8">
    <location>
        <begin position="12"/>
        <end position="21"/>
    </location>
</feature>
<proteinExistence type="inferred from homology"/>
<dbReference type="GO" id="GO:0005765">
    <property type="term" value="C:lysosomal membrane"/>
    <property type="evidence" value="ECO:0007669"/>
    <property type="project" value="UniProtKB-SubCell"/>
</dbReference>
<keyword evidence="7 9" id="KW-0472">Membrane</keyword>
<evidence type="ECO:0000256" key="4">
    <source>
        <dbReference type="ARBA" id="ARBA00005975"/>
    </source>
</evidence>
<evidence type="ECO:0000256" key="3">
    <source>
        <dbReference type="ARBA" id="ARBA00004630"/>
    </source>
</evidence>
<keyword evidence="6" id="KW-0862">Zinc</keyword>
<sequence>MERIYPTAPTEEQSRDQEQGRPLRQAPPSYDQATAKVPIAAPIATPAQTTGPSHTVIIVPPSSVAYGPGPVDVQCPFCHNFIRTRVRFRPNSRTHLIALLLCLFQLYCCVCLPYCIGSCMNTNHYCGMCDHYLGTYVRN</sequence>
<dbReference type="PANTHER" id="PTHR23292:SF14">
    <property type="entry name" value="FI16615P1-RELATED"/>
    <property type="match status" value="1"/>
</dbReference>
<keyword evidence="11" id="KW-1185">Reference proteome</keyword>
<dbReference type="AlphaFoldDB" id="A0A6J2UHL0"/>
<evidence type="ECO:0000256" key="2">
    <source>
        <dbReference type="ARBA" id="ARBA00004481"/>
    </source>
</evidence>
<dbReference type="Proteomes" id="UP000504634">
    <property type="component" value="Unplaced"/>
</dbReference>